<dbReference type="AlphaFoldDB" id="A0A6I9UAH0"/>
<keyword evidence="3" id="KW-1185">Reference proteome</keyword>
<proteinExistence type="predicted"/>
<evidence type="ECO:0000313" key="4">
    <source>
        <dbReference type="RefSeq" id="XP_011094797.1"/>
    </source>
</evidence>
<dbReference type="KEGG" id="sind:105174400"/>
<dbReference type="RefSeq" id="XP_011094797.1">
    <property type="nucleotide sequence ID" value="XM_011096495.2"/>
</dbReference>
<dbReference type="Proteomes" id="UP000504604">
    <property type="component" value="Linkage group LG11"/>
</dbReference>
<dbReference type="OrthoDB" id="1900495at2759"/>
<gene>
    <name evidence="4" type="primary">LOC105174400</name>
</gene>
<organism evidence="3 4">
    <name type="scientific">Sesamum indicum</name>
    <name type="common">Oriental sesame</name>
    <name type="synonym">Sesamum orientale</name>
    <dbReference type="NCBI Taxonomy" id="4182"/>
    <lineage>
        <taxon>Eukaryota</taxon>
        <taxon>Viridiplantae</taxon>
        <taxon>Streptophyta</taxon>
        <taxon>Embryophyta</taxon>
        <taxon>Tracheophyta</taxon>
        <taxon>Spermatophyta</taxon>
        <taxon>Magnoliopsida</taxon>
        <taxon>eudicotyledons</taxon>
        <taxon>Gunneridae</taxon>
        <taxon>Pentapetalae</taxon>
        <taxon>asterids</taxon>
        <taxon>lamiids</taxon>
        <taxon>Lamiales</taxon>
        <taxon>Pedaliaceae</taxon>
        <taxon>Sesamum</taxon>
    </lineage>
</organism>
<dbReference type="InParanoid" id="A0A6I9UAH0"/>
<feature type="region of interest" description="Disordered" evidence="1">
    <location>
        <begin position="29"/>
        <end position="132"/>
    </location>
</feature>
<dbReference type="GeneID" id="105174400"/>
<accession>A0A6I9UAH0</accession>
<sequence length="297" mass="33493">MAILNSNIINPLLPPFPIQDPSTVHNADFLNLSLSPPSSPSSNTPPPPFLPPSSNTPPPPFPPPSSNTPPPPFPPPSSNTQPPSQLVVQNPAAAPPQRDSTIIGRSRPRRVGRRSSTQTLRPGKSENITPPYPWATAQRATIHNLQYLIGKGLKTIRGKVQCRRCERQYDLEYDLQNKFAEVATFIMKNIDEMRQRAPEAWMDPSLPNCNYCEQHNCVKPILTKKKSINWLFLLLGQMVGCCKLSDLKYFCKHTRNHRTGAKDRVLYLTYLELCRQLSPENWAYSCLWTIQSFVPSQ</sequence>
<protein>
    <submittedName>
        <fullName evidence="4">Proline-rich protein 12-like</fullName>
    </submittedName>
</protein>
<evidence type="ECO:0000313" key="3">
    <source>
        <dbReference type="Proteomes" id="UP000504604"/>
    </source>
</evidence>
<dbReference type="Pfam" id="PF23324">
    <property type="entry name" value="DUF7086"/>
    <property type="match status" value="1"/>
</dbReference>
<evidence type="ECO:0000256" key="1">
    <source>
        <dbReference type="SAM" id="MobiDB-lite"/>
    </source>
</evidence>
<name>A0A6I9UAH0_SESIN</name>
<dbReference type="PANTHER" id="PTHR34272">
    <property type="entry name" value="EXPRESSED PROTEIN"/>
    <property type="match status" value="1"/>
</dbReference>
<dbReference type="InterPro" id="IPR055513">
    <property type="entry name" value="DUF7086"/>
</dbReference>
<dbReference type="PANTHER" id="PTHR34272:SF1">
    <property type="entry name" value="EXPRESSED PROTEIN"/>
    <property type="match status" value="1"/>
</dbReference>
<reference evidence="4" key="1">
    <citation type="submission" date="2025-08" db="UniProtKB">
        <authorList>
            <consortium name="RefSeq"/>
        </authorList>
    </citation>
    <scope>IDENTIFICATION</scope>
</reference>
<evidence type="ECO:0000259" key="2">
    <source>
        <dbReference type="Pfam" id="PF23324"/>
    </source>
</evidence>
<feature type="domain" description="DUF7086" evidence="2">
    <location>
        <begin position="145"/>
        <end position="277"/>
    </location>
</feature>
<feature type="compositionally biased region" description="Pro residues" evidence="1">
    <location>
        <begin position="37"/>
        <end position="77"/>
    </location>
</feature>